<dbReference type="Proteomes" id="UP000070366">
    <property type="component" value="Unassembled WGS sequence"/>
</dbReference>
<feature type="compositionally biased region" description="Basic and acidic residues" evidence="1">
    <location>
        <begin position="54"/>
        <end position="73"/>
    </location>
</feature>
<organism evidence="2 3">
    <name type="scientific">Christensenella minuta</name>
    <dbReference type="NCBI Taxonomy" id="626937"/>
    <lineage>
        <taxon>Bacteria</taxon>
        <taxon>Bacillati</taxon>
        <taxon>Bacillota</taxon>
        <taxon>Clostridia</taxon>
        <taxon>Christensenellales</taxon>
        <taxon>Christensenellaceae</taxon>
        <taxon>Christensenella</taxon>
    </lineage>
</organism>
<name>A0A136Q4I7_9FIRM</name>
<comment type="caution">
    <text evidence="2">The sequence shown here is derived from an EMBL/GenBank/DDBJ whole genome shotgun (WGS) entry which is preliminary data.</text>
</comment>
<dbReference type="KEGG" id="cmiu:B1H56_10465"/>
<sequence length="73" mass="8609">MEEVKEAPWGLFFMRENGRRRKMKMKKILAAVMAGVLCMALIGRGEIPGIGRQKKTEDQKKEEREWKKIWDES</sequence>
<keyword evidence="3" id="KW-1185">Reference proteome</keyword>
<evidence type="ECO:0000313" key="2">
    <source>
        <dbReference type="EMBL" id="KXK65581.1"/>
    </source>
</evidence>
<accession>A0A136Q4I7</accession>
<evidence type="ECO:0000313" key="3">
    <source>
        <dbReference type="Proteomes" id="UP000070366"/>
    </source>
</evidence>
<dbReference type="STRING" id="626937.HMPREF3293_01505"/>
<protein>
    <submittedName>
        <fullName evidence="2">Uncharacterized protein</fullName>
    </submittedName>
</protein>
<reference evidence="2 3" key="1">
    <citation type="submission" date="2016-02" db="EMBL/GenBank/DDBJ databases">
        <authorList>
            <person name="Wen L."/>
            <person name="He K."/>
            <person name="Yang H."/>
        </authorList>
    </citation>
    <scope>NUCLEOTIDE SEQUENCE [LARGE SCALE GENOMIC DNA]</scope>
    <source>
        <strain evidence="2 3">DSM 22607</strain>
    </source>
</reference>
<evidence type="ECO:0000256" key="1">
    <source>
        <dbReference type="SAM" id="MobiDB-lite"/>
    </source>
</evidence>
<feature type="region of interest" description="Disordered" evidence="1">
    <location>
        <begin position="49"/>
        <end position="73"/>
    </location>
</feature>
<dbReference type="EMBL" id="LSZW01000060">
    <property type="protein sequence ID" value="KXK65581.1"/>
    <property type="molecule type" value="Genomic_DNA"/>
</dbReference>
<gene>
    <name evidence="2" type="ORF">HMPREF3293_01505</name>
</gene>
<proteinExistence type="predicted"/>
<dbReference type="AlphaFoldDB" id="A0A136Q4I7"/>